<reference evidence="4" key="1">
    <citation type="submission" date="2022-01" db="EMBL/GenBank/DDBJ databases">
        <authorList>
            <person name="King R."/>
        </authorList>
    </citation>
    <scope>NUCLEOTIDE SEQUENCE</scope>
</reference>
<dbReference type="OrthoDB" id="1933717at2759"/>
<evidence type="ECO:0008006" key="6">
    <source>
        <dbReference type="Google" id="ProtNLM"/>
    </source>
</evidence>
<dbReference type="PANTHER" id="PTHR43115">
    <property type="entry name" value="DEHYDROGENASE/REDUCTASE SDR FAMILY MEMBER 11"/>
    <property type="match status" value="1"/>
</dbReference>
<dbReference type="EMBL" id="OU892277">
    <property type="protein sequence ID" value="CAG9761102.1"/>
    <property type="molecule type" value="Genomic_DNA"/>
</dbReference>
<dbReference type="PRINTS" id="PR00080">
    <property type="entry name" value="SDRFAMILY"/>
</dbReference>
<dbReference type="PANTHER" id="PTHR43115:SF4">
    <property type="entry name" value="DEHYDROGENASE_REDUCTASE SDR FAMILY MEMBER 11"/>
    <property type="match status" value="1"/>
</dbReference>
<dbReference type="FunFam" id="3.40.50.720:FF:000047">
    <property type="entry name" value="NADP-dependent L-serine/L-allo-threonine dehydrogenase"/>
    <property type="match status" value="1"/>
</dbReference>
<evidence type="ECO:0000256" key="3">
    <source>
        <dbReference type="RuleBase" id="RU000363"/>
    </source>
</evidence>
<dbReference type="Pfam" id="PF00106">
    <property type="entry name" value="adh_short"/>
    <property type="match status" value="1"/>
</dbReference>
<evidence type="ECO:0000313" key="4">
    <source>
        <dbReference type="EMBL" id="CAG9761102.1"/>
    </source>
</evidence>
<evidence type="ECO:0000256" key="2">
    <source>
        <dbReference type="ARBA" id="ARBA00023002"/>
    </source>
</evidence>
<accession>A0A9N9MF78</accession>
<dbReference type="Gene3D" id="3.40.50.720">
    <property type="entry name" value="NAD(P)-binding Rossmann-like Domain"/>
    <property type="match status" value="1"/>
</dbReference>
<keyword evidence="2" id="KW-0560">Oxidoreductase</keyword>
<keyword evidence="5" id="KW-1185">Reference proteome</keyword>
<protein>
    <recommendedName>
        <fullName evidence="6">Farnesol dehydrogenase</fullName>
    </recommendedName>
</protein>
<dbReference type="AlphaFoldDB" id="A0A9N9MF78"/>
<dbReference type="PRINTS" id="PR00081">
    <property type="entry name" value="GDHRDH"/>
</dbReference>
<sequence length="248" mass="27308">MVLSLNRWVGKVAVVTGASSGIGAAIAERLVRSGLLVAGLARRVERVQDLEKKLENEKGRLFPFKCDMREEEEVVATFKTINETVGIIQILINNAGLLQPTELIDGDYQKWKTTVDTNILGLCVATREAIKYMKEHEIEGHIIHINSILGHRVIDMPGINVYGASKFAVTALAEQLRLDILRNKLPIRITSISPGYVHTEFAQVGWGTNLEMPGLQSSDISDAIVYAIATPQHVNVKELELEVVGSTI</sequence>
<comment type="similarity">
    <text evidence="1 3">Belongs to the short-chain dehydrogenases/reductases (SDR) family.</text>
</comment>
<evidence type="ECO:0000256" key="1">
    <source>
        <dbReference type="ARBA" id="ARBA00006484"/>
    </source>
</evidence>
<dbReference type="InterPro" id="IPR020904">
    <property type="entry name" value="Sc_DH/Rdtase_CS"/>
</dbReference>
<dbReference type="InterPro" id="IPR002347">
    <property type="entry name" value="SDR_fam"/>
</dbReference>
<dbReference type="Proteomes" id="UP001152799">
    <property type="component" value="Chromosome 1"/>
</dbReference>
<dbReference type="SUPFAM" id="SSF51735">
    <property type="entry name" value="NAD(P)-binding Rossmann-fold domains"/>
    <property type="match status" value="1"/>
</dbReference>
<dbReference type="PROSITE" id="PS00061">
    <property type="entry name" value="ADH_SHORT"/>
    <property type="match status" value="1"/>
</dbReference>
<dbReference type="InterPro" id="IPR036291">
    <property type="entry name" value="NAD(P)-bd_dom_sf"/>
</dbReference>
<organism evidence="4 5">
    <name type="scientific">Ceutorhynchus assimilis</name>
    <name type="common">cabbage seed weevil</name>
    <dbReference type="NCBI Taxonomy" id="467358"/>
    <lineage>
        <taxon>Eukaryota</taxon>
        <taxon>Metazoa</taxon>
        <taxon>Ecdysozoa</taxon>
        <taxon>Arthropoda</taxon>
        <taxon>Hexapoda</taxon>
        <taxon>Insecta</taxon>
        <taxon>Pterygota</taxon>
        <taxon>Neoptera</taxon>
        <taxon>Endopterygota</taxon>
        <taxon>Coleoptera</taxon>
        <taxon>Polyphaga</taxon>
        <taxon>Cucujiformia</taxon>
        <taxon>Curculionidae</taxon>
        <taxon>Ceutorhynchinae</taxon>
        <taxon>Ceutorhynchus</taxon>
    </lineage>
</organism>
<proteinExistence type="inferred from homology"/>
<evidence type="ECO:0000313" key="5">
    <source>
        <dbReference type="Proteomes" id="UP001152799"/>
    </source>
</evidence>
<name>A0A9N9MF78_9CUCU</name>
<gene>
    <name evidence="4" type="ORF">CEUTPL_LOCUS1813</name>
</gene>
<dbReference type="GO" id="GO:0016616">
    <property type="term" value="F:oxidoreductase activity, acting on the CH-OH group of donors, NAD or NADP as acceptor"/>
    <property type="evidence" value="ECO:0007669"/>
    <property type="project" value="UniProtKB-ARBA"/>
</dbReference>